<evidence type="ECO:0008006" key="4">
    <source>
        <dbReference type="Google" id="ProtNLM"/>
    </source>
</evidence>
<name>A0A317XW82_9BASI</name>
<feature type="region of interest" description="Disordered" evidence="1">
    <location>
        <begin position="1"/>
        <end position="301"/>
    </location>
</feature>
<feature type="compositionally biased region" description="Low complexity" evidence="1">
    <location>
        <begin position="242"/>
        <end position="301"/>
    </location>
</feature>
<dbReference type="Gene3D" id="3.10.20.90">
    <property type="entry name" value="Phosphatidylinositol 3-kinase Catalytic Subunit, Chain A, domain 1"/>
    <property type="match status" value="1"/>
</dbReference>
<feature type="compositionally biased region" description="Polar residues" evidence="1">
    <location>
        <begin position="223"/>
        <end position="241"/>
    </location>
</feature>
<feature type="compositionally biased region" description="Basic and acidic residues" evidence="1">
    <location>
        <begin position="209"/>
        <end position="220"/>
    </location>
</feature>
<dbReference type="InParanoid" id="A0A317XW82"/>
<proteinExistence type="predicted"/>
<accession>A0A317XW82</accession>
<dbReference type="STRING" id="1882483.A0A317XW82"/>
<dbReference type="OrthoDB" id="3365399at2759"/>
<organism evidence="2 3">
    <name type="scientific">Testicularia cyperi</name>
    <dbReference type="NCBI Taxonomy" id="1882483"/>
    <lineage>
        <taxon>Eukaryota</taxon>
        <taxon>Fungi</taxon>
        <taxon>Dikarya</taxon>
        <taxon>Basidiomycota</taxon>
        <taxon>Ustilaginomycotina</taxon>
        <taxon>Ustilaginomycetes</taxon>
        <taxon>Ustilaginales</taxon>
        <taxon>Anthracoideaceae</taxon>
        <taxon>Testicularia</taxon>
    </lineage>
</organism>
<evidence type="ECO:0000313" key="3">
    <source>
        <dbReference type="Proteomes" id="UP000246740"/>
    </source>
</evidence>
<reference evidence="2 3" key="1">
    <citation type="journal article" date="2018" name="Mol. Biol. Evol.">
        <title>Broad Genomic Sampling Reveals a Smut Pathogenic Ancestry of the Fungal Clade Ustilaginomycotina.</title>
        <authorList>
            <person name="Kijpornyongpan T."/>
            <person name="Mondo S.J."/>
            <person name="Barry K."/>
            <person name="Sandor L."/>
            <person name="Lee J."/>
            <person name="Lipzen A."/>
            <person name="Pangilinan J."/>
            <person name="LaButti K."/>
            <person name="Hainaut M."/>
            <person name="Henrissat B."/>
            <person name="Grigoriev I.V."/>
            <person name="Spatafora J.W."/>
            <person name="Aime M.C."/>
        </authorList>
    </citation>
    <scope>NUCLEOTIDE SEQUENCE [LARGE SCALE GENOMIC DNA]</scope>
    <source>
        <strain evidence="2 3">MCA 3645</strain>
    </source>
</reference>
<feature type="region of interest" description="Disordered" evidence="1">
    <location>
        <begin position="340"/>
        <end position="395"/>
    </location>
</feature>
<keyword evidence="3" id="KW-1185">Reference proteome</keyword>
<dbReference type="Proteomes" id="UP000246740">
    <property type="component" value="Unassembled WGS sequence"/>
</dbReference>
<feature type="compositionally biased region" description="Low complexity" evidence="1">
    <location>
        <begin position="183"/>
        <end position="192"/>
    </location>
</feature>
<evidence type="ECO:0000256" key="1">
    <source>
        <dbReference type="SAM" id="MobiDB-lite"/>
    </source>
</evidence>
<dbReference type="AlphaFoldDB" id="A0A317XW82"/>
<protein>
    <recommendedName>
        <fullName evidence="4">Rad60/SUMO-like domain-containing protein</fullName>
    </recommendedName>
</protein>
<feature type="region of interest" description="Disordered" evidence="1">
    <location>
        <begin position="411"/>
        <end position="477"/>
    </location>
</feature>
<feature type="compositionally biased region" description="Basic residues" evidence="1">
    <location>
        <begin position="131"/>
        <end position="140"/>
    </location>
</feature>
<evidence type="ECO:0000313" key="2">
    <source>
        <dbReference type="EMBL" id="PWZ02535.1"/>
    </source>
</evidence>
<sequence>MEDDDLDFFTRKPSSSRARSHSKQKPFASRQASIHAGPSRPSSSSVKLESTAKGGRVGSAQPSSSDSAHRRNTDAEQDELASIRSVNGHDGDDDSINSVLDNDGDDGDDDDDDNVTIISSEEDEDQDYAGRPRKRQKKRPTTTLPAWALENRAYPPPPPSSDTSSTFHSARSELPPASPTLGATATTANAKEAAGRSRQVSLTPPPEPSPDKLEAAKELVRSVMSTQRSGSPTKTLSSGTVAATAPLASSSTSTSTSALALASATRRTTRSSSSTPAGPAAATRGRTTRNSSTALHPGSDAALATDRLDDLVESDVDWDPELATLYRGENAKQVRDRAKQAQLLRDRQRKQRELERSTRISGRGGALARTTSAPNPASVPGGSARNAGSRATTGAGTGVGVARIVIASSDAEDSDGSVEFVPRYSPTRRTSARSPLKPRNGALAEPVTIELSDSDSDDADADADADGDGVRAGTARPADGDVAVAGLSGATTTGGLSSSSSLAPEDTQLGSVASAGSGTGEVLTLNLTSQLGGTLETAVRRTTTLSRLLSHFHASFTTPDTPARTRIPATVGADTLKIRFDGQLFVQTLTASVGDLDPEDGDLVEVVW</sequence>
<feature type="region of interest" description="Disordered" evidence="1">
    <location>
        <begin position="493"/>
        <end position="516"/>
    </location>
</feature>
<gene>
    <name evidence="2" type="ORF">BCV70DRAFT_1798</name>
</gene>
<feature type="compositionally biased region" description="Low complexity" evidence="1">
    <location>
        <begin position="493"/>
        <end position="503"/>
    </location>
</feature>
<feature type="compositionally biased region" description="Acidic residues" evidence="1">
    <location>
        <begin position="452"/>
        <end position="467"/>
    </location>
</feature>
<dbReference type="EMBL" id="KZ819188">
    <property type="protein sequence ID" value="PWZ02535.1"/>
    <property type="molecule type" value="Genomic_DNA"/>
</dbReference>
<feature type="compositionally biased region" description="Low complexity" evidence="1">
    <location>
        <begin position="384"/>
        <end position="395"/>
    </location>
</feature>
<feature type="compositionally biased region" description="Acidic residues" evidence="1">
    <location>
        <begin position="102"/>
        <end position="127"/>
    </location>
</feature>